<accession>A0A8X6NRR5</accession>
<sequence>MRRGSFGKKKYFKVWQTFPGQNLYFVYRVNNVTCQDPIAPPSCVYQTQKNIFFSSTVMFMVSREKTNISTFEKDKKNAHFSTRLSSFFLSSPHFIRLTDAKQSSQLDITSKKKNDGTGDLFC</sequence>
<reference evidence="1" key="1">
    <citation type="submission" date="2020-08" db="EMBL/GenBank/DDBJ databases">
        <title>Multicomponent nature underlies the extraordinary mechanical properties of spider dragline silk.</title>
        <authorList>
            <person name="Kono N."/>
            <person name="Nakamura H."/>
            <person name="Mori M."/>
            <person name="Yoshida Y."/>
            <person name="Ohtoshi R."/>
            <person name="Malay A.D."/>
            <person name="Moran D.A.P."/>
            <person name="Tomita M."/>
            <person name="Numata K."/>
            <person name="Arakawa K."/>
        </authorList>
    </citation>
    <scope>NUCLEOTIDE SEQUENCE</scope>
</reference>
<dbReference type="AlphaFoldDB" id="A0A8X6NRR5"/>
<keyword evidence="2" id="KW-1185">Reference proteome</keyword>
<proteinExistence type="predicted"/>
<dbReference type="Proteomes" id="UP000887013">
    <property type="component" value="Unassembled WGS sequence"/>
</dbReference>
<dbReference type="EMBL" id="BMAW01107867">
    <property type="protein sequence ID" value="GFT31188.1"/>
    <property type="molecule type" value="Genomic_DNA"/>
</dbReference>
<gene>
    <name evidence="1" type="ORF">NPIL_258651</name>
</gene>
<protein>
    <submittedName>
        <fullName evidence="1">Uncharacterized protein</fullName>
    </submittedName>
</protein>
<organism evidence="1 2">
    <name type="scientific">Nephila pilipes</name>
    <name type="common">Giant wood spider</name>
    <name type="synonym">Nephila maculata</name>
    <dbReference type="NCBI Taxonomy" id="299642"/>
    <lineage>
        <taxon>Eukaryota</taxon>
        <taxon>Metazoa</taxon>
        <taxon>Ecdysozoa</taxon>
        <taxon>Arthropoda</taxon>
        <taxon>Chelicerata</taxon>
        <taxon>Arachnida</taxon>
        <taxon>Araneae</taxon>
        <taxon>Araneomorphae</taxon>
        <taxon>Entelegynae</taxon>
        <taxon>Araneoidea</taxon>
        <taxon>Nephilidae</taxon>
        <taxon>Nephila</taxon>
    </lineage>
</organism>
<evidence type="ECO:0000313" key="1">
    <source>
        <dbReference type="EMBL" id="GFT31188.1"/>
    </source>
</evidence>
<name>A0A8X6NRR5_NEPPI</name>
<comment type="caution">
    <text evidence="1">The sequence shown here is derived from an EMBL/GenBank/DDBJ whole genome shotgun (WGS) entry which is preliminary data.</text>
</comment>
<evidence type="ECO:0000313" key="2">
    <source>
        <dbReference type="Proteomes" id="UP000887013"/>
    </source>
</evidence>